<dbReference type="STRING" id="231916.A0A409VRT1"/>
<dbReference type="EMBL" id="NHYE01005583">
    <property type="protein sequence ID" value="PPQ68995.1"/>
    <property type="molecule type" value="Genomic_DNA"/>
</dbReference>
<proteinExistence type="predicted"/>
<keyword evidence="3" id="KW-1185">Reference proteome</keyword>
<dbReference type="Proteomes" id="UP000284706">
    <property type="component" value="Unassembled WGS sequence"/>
</dbReference>
<dbReference type="PANTHER" id="PTHR33112:SF9">
    <property type="entry name" value="HETEROKARYON INCOMPATIBILITY DOMAIN-CONTAINING PROTEIN"/>
    <property type="match status" value="1"/>
</dbReference>
<dbReference type="InterPro" id="IPR010730">
    <property type="entry name" value="HET"/>
</dbReference>
<gene>
    <name evidence="2" type="ORF">CVT26_001929</name>
</gene>
<name>A0A409VRT1_9AGAR</name>
<sequence length="630" mass="70859">MRLVSPSRTPGTPTTPPQWPVAGVACQHTTPSLVTDKADDSEETLEVRVGRNSMYESDSEELLPVGGTTPQRYIPGRSLFLDVGSEKALILAEDLMQDKTVPTTMKIVLTIFERYIALSYVWGESQPHSTTTHNIASYTDHIDPTHLPQTILDAIRITHRLHIKYLWADTLCIIQDSEEDKVQELARMGNIYRDAHLTVIASNAHRLREDVAQGQAVELPFILPHDAGRAVAMGMVCICDRIDLPEEPVSTRGWCMQELFLSRRALIFATHTLQYRCQRRTRNIGGADNVDWLSALWEDPAPVRSLANTKGTSGGVDMKEIRDAWRLTVKNYTKRSISVPGDKLIALAALVEEYHGLVQSRYLAGLWLSMLLSDLLWTLEDADDAVPRPKEYQAPSWSWAAVDGEISVWDALGVQEELRDIVRLRKRKEGTGEEEGRRGWKQTYPLQENGNSFYVAGVVRCETELRTEQLPFGAVSGGVLILRALALECVVLRDGSAHAVYRLGELGNGHFDLDMQGLLGSDELESAKMHKIGACTFDSLDDAEAKDMHVRVAIIHWSHEFLERNASSRSLRGLVLRRVEDLTEVSPPAQKSAQESRVRYRRVGFFLGTENVEEEDDWLWHITESEMEII</sequence>
<evidence type="ECO:0000313" key="2">
    <source>
        <dbReference type="EMBL" id="PPQ68995.1"/>
    </source>
</evidence>
<reference evidence="2 3" key="1">
    <citation type="journal article" date="2018" name="Evol. Lett.">
        <title>Horizontal gene cluster transfer increased hallucinogenic mushroom diversity.</title>
        <authorList>
            <person name="Reynolds H.T."/>
            <person name="Vijayakumar V."/>
            <person name="Gluck-Thaler E."/>
            <person name="Korotkin H.B."/>
            <person name="Matheny P.B."/>
            <person name="Slot J.C."/>
        </authorList>
    </citation>
    <scope>NUCLEOTIDE SEQUENCE [LARGE SCALE GENOMIC DNA]</scope>
    <source>
        <strain evidence="2 3">SRW20</strain>
    </source>
</reference>
<evidence type="ECO:0000313" key="3">
    <source>
        <dbReference type="Proteomes" id="UP000284706"/>
    </source>
</evidence>
<dbReference type="AlphaFoldDB" id="A0A409VRT1"/>
<accession>A0A409VRT1</accession>
<dbReference type="PROSITE" id="PS51257">
    <property type="entry name" value="PROKAR_LIPOPROTEIN"/>
    <property type="match status" value="1"/>
</dbReference>
<dbReference type="InParanoid" id="A0A409VRT1"/>
<feature type="domain" description="Heterokaryon incompatibility" evidence="1">
    <location>
        <begin position="115"/>
        <end position="258"/>
    </location>
</feature>
<protein>
    <recommendedName>
        <fullName evidence="1">Heterokaryon incompatibility domain-containing protein</fullName>
    </recommendedName>
</protein>
<comment type="caution">
    <text evidence="2">The sequence shown here is derived from an EMBL/GenBank/DDBJ whole genome shotgun (WGS) entry which is preliminary data.</text>
</comment>
<dbReference type="PANTHER" id="PTHR33112">
    <property type="entry name" value="DOMAIN PROTEIN, PUTATIVE-RELATED"/>
    <property type="match status" value="1"/>
</dbReference>
<evidence type="ECO:0000259" key="1">
    <source>
        <dbReference type="Pfam" id="PF06985"/>
    </source>
</evidence>
<organism evidence="2 3">
    <name type="scientific">Gymnopilus dilepis</name>
    <dbReference type="NCBI Taxonomy" id="231916"/>
    <lineage>
        <taxon>Eukaryota</taxon>
        <taxon>Fungi</taxon>
        <taxon>Dikarya</taxon>
        <taxon>Basidiomycota</taxon>
        <taxon>Agaricomycotina</taxon>
        <taxon>Agaricomycetes</taxon>
        <taxon>Agaricomycetidae</taxon>
        <taxon>Agaricales</taxon>
        <taxon>Agaricineae</taxon>
        <taxon>Hymenogastraceae</taxon>
        <taxon>Gymnopilus</taxon>
    </lineage>
</organism>
<dbReference type="Pfam" id="PF06985">
    <property type="entry name" value="HET"/>
    <property type="match status" value="1"/>
</dbReference>
<dbReference type="OrthoDB" id="5125733at2759"/>